<dbReference type="PRINTS" id="PR00411">
    <property type="entry name" value="PNDRDTASEI"/>
</dbReference>
<dbReference type="SUPFAM" id="SSF51905">
    <property type="entry name" value="FAD/NAD(P)-binding domain"/>
    <property type="match status" value="1"/>
</dbReference>
<dbReference type="HOGENOM" id="CLU_688346_0_0_3"/>
<dbReference type="PRINTS" id="PR00368">
    <property type="entry name" value="FADPNR"/>
</dbReference>
<dbReference type="eggNOG" id="COG0644">
    <property type="taxonomic scope" value="Bacteria"/>
</dbReference>
<dbReference type="BioCyc" id="SYNEL:SYNPCC7942_0431-MONOMER"/>
<dbReference type="PANTHER" id="PTHR42685">
    <property type="entry name" value="GERANYLGERANYL DIPHOSPHATE REDUCTASE"/>
    <property type="match status" value="1"/>
</dbReference>
<organism evidence="1 2">
    <name type="scientific">Synechococcus elongatus (strain ATCC 33912 / PCC 7942 / FACHB-805)</name>
    <name type="common">Anacystis nidulans R2</name>
    <dbReference type="NCBI Taxonomy" id="1140"/>
    <lineage>
        <taxon>Bacteria</taxon>
        <taxon>Bacillati</taxon>
        <taxon>Cyanobacteriota</taxon>
        <taxon>Cyanophyceae</taxon>
        <taxon>Synechococcales</taxon>
        <taxon>Synechococcaceae</taxon>
        <taxon>Synechococcus</taxon>
    </lineage>
</organism>
<dbReference type="InterPro" id="IPR036188">
    <property type="entry name" value="FAD/NAD-bd_sf"/>
</dbReference>
<proteinExistence type="predicted"/>
<dbReference type="Proteomes" id="UP000889800">
    <property type="component" value="Chromosome"/>
</dbReference>
<sequence length="422" mass="48426">MSSAIVTAASETFDVVVVGAGPAGGQCARRLAQAGRTVLLVDQLKTWTDHDFSSGGTPLETLDRFQLPDRVIGSRWSQLRVVTTREDHTWKSARSLGCVLDFAALRQFLAEETTTHGGSVRLGWQYRDRQQLTDGRWQIRFRDRLTSSDRWVTSRAVVDATGSARKVIYTAAEPRPDYLRGVGIEYLIEVPETVYQRFADALHFYLGHHWLPKGYSWIFPMQSGRLKVGACWFHGDHRFLKPDQPLRHYIDLLLTEQVQCPDYRLVDVHGAAIDYSGDRCDRHVQASILGIGDAVSAINFLGGEGIRHGLESADRAAQVLDAWLQGTVPDLSSYEQQIRRRFDRLWTLSLRLGMKKYLQDSDAKIDRIVRWCCALSTDDLMAILFDYRFQRLGRRLGRFFWLSVMTRLRLRWQRWRRPSHVA</sequence>
<dbReference type="Gene3D" id="3.50.50.60">
    <property type="entry name" value="FAD/NAD(P)-binding domain"/>
    <property type="match status" value="1"/>
</dbReference>
<gene>
    <name evidence="1" type="ordered locus">Synpcc7942_0431</name>
</gene>
<dbReference type="STRING" id="1140.Synpcc7942_0431"/>
<evidence type="ECO:0000313" key="1">
    <source>
        <dbReference type="EMBL" id="ABB56463.1"/>
    </source>
</evidence>
<evidence type="ECO:0008006" key="3">
    <source>
        <dbReference type="Google" id="ProtNLM"/>
    </source>
</evidence>
<dbReference type="OrthoDB" id="538871at2"/>
<dbReference type="Pfam" id="PF12831">
    <property type="entry name" value="FAD_oxidored"/>
    <property type="match status" value="1"/>
</dbReference>
<dbReference type="PaxDb" id="1140-Synpcc7942_0431"/>
<protein>
    <recommendedName>
        <fullName evidence="3">FAD-binding domain-containing protein</fullName>
    </recommendedName>
</protein>
<dbReference type="EMBL" id="CP000100">
    <property type="protein sequence ID" value="ABB56463.1"/>
    <property type="molecule type" value="Genomic_DNA"/>
</dbReference>
<name>Q31R56_SYNE7</name>
<keyword evidence="2" id="KW-1185">Reference proteome</keyword>
<evidence type="ECO:0000313" key="2">
    <source>
        <dbReference type="Proteomes" id="UP000889800"/>
    </source>
</evidence>
<accession>Q31R56</accession>
<dbReference type="InterPro" id="IPR050407">
    <property type="entry name" value="Geranylgeranyl_reductase"/>
</dbReference>
<reference evidence="2" key="1">
    <citation type="submission" date="2005-08" db="EMBL/GenBank/DDBJ databases">
        <title>Complete sequence of chromosome 1 of Synechococcus elongatus PCC 7942.</title>
        <authorList>
            <consortium name="US DOE Joint Genome Institute"/>
            <person name="Copeland A."/>
            <person name="Lucas S."/>
            <person name="Lapidus A."/>
            <person name="Barry K."/>
            <person name="Detter J.C."/>
            <person name="Glavina T."/>
            <person name="Hammon N."/>
            <person name="Israni S."/>
            <person name="Pitluck S."/>
            <person name="Schmutz J."/>
            <person name="Larimer F."/>
            <person name="Land M."/>
            <person name="Kyrpides N."/>
            <person name="Lykidis A."/>
            <person name="Richardson P."/>
        </authorList>
    </citation>
    <scope>NUCLEOTIDE SEQUENCE [LARGE SCALE GENOMIC DNA]</scope>
    <source>
        <strain evidence="2">ATCC 33912 / PCC 7942 / FACHB-805</strain>
    </source>
</reference>
<dbReference type="AlphaFoldDB" id="Q31R56"/>
<dbReference type="KEGG" id="syf:Synpcc7942_0431"/>
<dbReference type="PANTHER" id="PTHR42685:SF22">
    <property type="entry name" value="CONDITIONED MEDIUM FACTOR RECEPTOR 1"/>
    <property type="match status" value="1"/>
</dbReference>